<keyword evidence="2" id="KW-1185">Reference proteome</keyword>
<dbReference type="RefSeq" id="WP_159450063.1">
    <property type="nucleotide sequence ID" value="NZ_FXAC01000029.1"/>
</dbReference>
<reference evidence="2" key="1">
    <citation type="submission" date="2017-04" db="EMBL/GenBank/DDBJ databases">
        <authorList>
            <person name="Varghese N."/>
            <person name="Submissions S."/>
        </authorList>
    </citation>
    <scope>NUCLEOTIDE SEQUENCE [LARGE SCALE GENOMIC DNA]</scope>
    <source>
        <strain evidence="2">NIO-1021</strain>
    </source>
</reference>
<gene>
    <name evidence="1" type="ORF">SAMN06296028_1295</name>
</gene>
<dbReference type="GeneID" id="93243264"/>
<organism evidence="1 2">
    <name type="scientific">Kocuria marina subsp. indica</name>
    <dbReference type="NCBI Taxonomy" id="1049583"/>
    <lineage>
        <taxon>Bacteria</taxon>
        <taxon>Bacillati</taxon>
        <taxon>Actinomycetota</taxon>
        <taxon>Actinomycetes</taxon>
        <taxon>Micrococcales</taxon>
        <taxon>Micrococcaceae</taxon>
        <taxon>Kocuria</taxon>
    </lineage>
</organism>
<sequence>MKPGAGGQWRHFNHHQDKKVYHVVKYRYWDGHGWSDWYKDVSHKTGLGH</sequence>
<dbReference type="AlphaFoldDB" id="A0A1X7ECE7"/>
<evidence type="ECO:0000313" key="2">
    <source>
        <dbReference type="Proteomes" id="UP000192929"/>
    </source>
</evidence>
<accession>A0A1X7ECE7</accession>
<protein>
    <submittedName>
        <fullName evidence="1">Uncharacterized protein</fullName>
    </submittedName>
</protein>
<proteinExistence type="predicted"/>
<name>A0A1X7ECE7_9MICC</name>
<dbReference type="EMBL" id="FXAC01000029">
    <property type="protein sequence ID" value="SMF31574.1"/>
    <property type="molecule type" value="Genomic_DNA"/>
</dbReference>
<evidence type="ECO:0000313" key="1">
    <source>
        <dbReference type="EMBL" id="SMF31574.1"/>
    </source>
</evidence>
<dbReference type="Proteomes" id="UP000192929">
    <property type="component" value="Unassembled WGS sequence"/>
</dbReference>